<dbReference type="Proteomes" id="UP000699042">
    <property type="component" value="Unassembled WGS sequence"/>
</dbReference>
<accession>A0A9P7QZK4</accession>
<name>A0A9P7QZK4_9PEZI</name>
<comment type="caution">
    <text evidence="1">The sequence shown here is derived from an EMBL/GenBank/DDBJ whole genome shotgun (WGS) entry which is preliminary data.</text>
</comment>
<proteinExistence type="predicted"/>
<sequence length="32" mass="3763">MNFIFDVPFTLWFNYNFGAVSFSMHNIYGGLI</sequence>
<keyword evidence="2" id="KW-1185">Reference proteome</keyword>
<organism evidence="1 2">
    <name type="scientific">Colletotrichum scovillei</name>
    <dbReference type="NCBI Taxonomy" id="1209932"/>
    <lineage>
        <taxon>Eukaryota</taxon>
        <taxon>Fungi</taxon>
        <taxon>Dikarya</taxon>
        <taxon>Ascomycota</taxon>
        <taxon>Pezizomycotina</taxon>
        <taxon>Sordariomycetes</taxon>
        <taxon>Hypocreomycetidae</taxon>
        <taxon>Glomerellales</taxon>
        <taxon>Glomerellaceae</taxon>
        <taxon>Colletotrichum</taxon>
        <taxon>Colletotrichum acutatum species complex</taxon>
    </lineage>
</organism>
<evidence type="ECO:0000313" key="1">
    <source>
        <dbReference type="EMBL" id="KAG7045090.1"/>
    </source>
</evidence>
<protein>
    <submittedName>
        <fullName evidence="1">Uncharacterized protein</fullName>
    </submittedName>
</protein>
<dbReference type="EMBL" id="JAESDN010000009">
    <property type="protein sequence ID" value="KAG7045090.1"/>
    <property type="molecule type" value="Genomic_DNA"/>
</dbReference>
<gene>
    <name evidence="1" type="ORF">JMJ77_009178</name>
</gene>
<dbReference type="AlphaFoldDB" id="A0A9P7QZK4"/>
<evidence type="ECO:0000313" key="2">
    <source>
        <dbReference type="Proteomes" id="UP000699042"/>
    </source>
</evidence>
<reference evidence="1" key="1">
    <citation type="submission" date="2021-05" db="EMBL/GenBank/DDBJ databases">
        <title>Comparative genomics of three Colletotrichum scovillei strains and genetic complementation revealed genes involved fungal growth and virulence on chili pepper.</title>
        <authorList>
            <person name="Hsieh D.-K."/>
            <person name="Chuang S.-C."/>
            <person name="Chen C.-Y."/>
            <person name="Chao Y.-T."/>
            <person name="Lu M.-Y.J."/>
            <person name="Lee M.-H."/>
            <person name="Shih M.-C."/>
        </authorList>
    </citation>
    <scope>NUCLEOTIDE SEQUENCE</scope>
    <source>
        <strain evidence="1">Coll-153</strain>
    </source>
</reference>